<dbReference type="Gene3D" id="3.30.300.30">
    <property type="match status" value="1"/>
</dbReference>
<evidence type="ECO:0000256" key="6">
    <source>
        <dbReference type="HAMAP-Rule" id="MF_01123"/>
    </source>
</evidence>
<feature type="domain" description="AMP-binding enzyme C-terminal" evidence="9">
    <location>
        <begin position="554"/>
        <end position="662"/>
    </location>
</feature>
<evidence type="ECO:0000256" key="2">
    <source>
        <dbReference type="ARBA" id="ARBA00022598"/>
    </source>
</evidence>
<dbReference type="RefSeq" id="WP_263342512.1">
    <property type="nucleotide sequence ID" value="NZ_JAGSYH010000012.1"/>
</dbReference>
<dbReference type="Pfam" id="PF13193">
    <property type="entry name" value="AMP-binding_C"/>
    <property type="match status" value="1"/>
</dbReference>
<accession>A0ABW1EID9</accession>
<dbReference type="EC" id="6.2.1.1" evidence="6"/>
<evidence type="ECO:0000259" key="8">
    <source>
        <dbReference type="Pfam" id="PF00501"/>
    </source>
</evidence>
<keyword evidence="2 6" id="KW-0436">Ligase</keyword>
<evidence type="ECO:0000259" key="9">
    <source>
        <dbReference type="Pfam" id="PF13193"/>
    </source>
</evidence>
<evidence type="ECO:0000256" key="3">
    <source>
        <dbReference type="ARBA" id="ARBA00022741"/>
    </source>
</evidence>
<feature type="binding site" evidence="6">
    <location>
        <position position="523"/>
    </location>
    <ligand>
        <name>ATP</name>
        <dbReference type="ChEBI" id="CHEBI:30616"/>
    </ligand>
</feature>
<dbReference type="NCBIfam" id="TIGR02188">
    <property type="entry name" value="Ac_CoA_lig_AcsA"/>
    <property type="match status" value="1"/>
</dbReference>
<feature type="modified residue" description="N6-acetyllysine" evidence="6">
    <location>
        <position position="662"/>
    </location>
</feature>
<feature type="binding site" evidence="6">
    <location>
        <position position="358"/>
    </location>
    <ligand>
        <name>CoA</name>
        <dbReference type="ChEBI" id="CHEBI:57287"/>
    </ligand>
</feature>
<proteinExistence type="inferred from homology"/>
<dbReference type="HAMAP" id="MF_01123">
    <property type="entry name" value="Ac_CoA_synth"/>
    <property type="match status" value="1"/>
</dbReference>
<feature type="binding site" evidence="6">
    <location>
        <position position="538"/>
    </location>
    <ligand>
        <name>ATP</name>
        <dbReference type="ChEBI" id="CHEBI:30616"/>
    </ligand>
</feature>
<evidence type="ECO:0000256" key="5">
    <source>
        <dbReference type="ARBA" id="ARBA00022990"/>
    </source>
</evidence>
<keyword evidence="12" id="KW-1185">Reference proteome</keyword>
<keyword evidence="5 6" id="KW-0007">Acetylation</keyword>
<sequence length="699" mass="77133">MSSQSMPSSISAQDLDSILREDRIFPPPPEFSSTAHIKSLAEYESLYNRSIADPESFWAEAARNLHWFQPWTKTLDWNLPWAKWFVNGKLNLCSNCVDRHALGDNAEKTAIIWEAEPIGEDGQPEIRTLTYAQLHREVQRFANALKSLGIQKGDRVAIYMGMTPELAIALLACARIGAVHNVIFGGFAAHAIADRVNDSQCVAILTQDSSYRRGSEVPLKRTVDEALANTPSVKHVVVLKRSGTPVNMQPGRDWWWHDLVASSRPICPAEPMDSEDPLYILYTSGTTGKPKGLVHTTGGYSVGTYLTTRYCFDLDNPNHPNDVFWCTADIGWVTGHSYVVYGPLQNGATVLMYEGAPNYPGCDRFWDIIDRHKVTIFYTAPTAIRAFIKWGNEHVEKHSLASLRLLGTVGEPINPEAWMWYREKIGHNRCPIVDTWWQTETGGIMIAPIPGAVPTKPGSATRPFFGIQPEVVTPEGKPVPKGSGGLLVIRKPWPSMARTVWGDPERYQKTYWSDVPGSYFTGDGARQDADGYYWLMGRVDDVLNVSGHRLGTMEVESALVAHPKVAEAAVVGRPDDLKGQAVVAFVTLEGHVAASYAKAESSSAADHGSATPASSADSAAPANSLESLKDELKKWVAKEIGPIARPDDIRFTDALPKTRSGKIMRRLLRELATHGEIKGDTTTLEDFQVIAKLRESDEG</sequence>
<dbReference type="PANTHER" id="PTHR24095">
    <property type="entry name" value="ACETYL-COENZYME A SYNTHETASE"/>
    <property type="match status" value="1"/>
</dbReference>
<dbReference type="CDD" id="cd05966">
    <property type="entry name" value="ACS"/>
    <property type="match status" value="1"/>
</dbReference>
<comment type="caution">
    <text evidence="6">Lacks conserved residue(s) required for the propagation of feature annotation.</text>
</comment>
<evidence type="ECO:0000259" key="10">
    <source>
        <dbReference type="Pfam" id="PF16177"/>
    </source>
</evidence>
<feature type="binding site" evidence="6">
    <location>
        <position position="562"/>
    </location>
    <ligand>
        <name>Mg(2+)</name>
        <dbReference type="ChEBI" id="CHEBI:18420"/>
    </ligand>
</feature>
<keyword evidence="3 6" id="KW-0547">Nucleotide-binding</keyword>
<dbReference type="NCBIfam" id="NF001208">
    <property type="entry name" value="PRK00174.1"/>
    <property type="match status" value="1"/>
</dbReference>
<comment type="similarity">
    <text evidence="1 6">Belongs to the ATP-dependent AMP-binding enzyme family.</text>
</comment>
<dbReference type="EMBL" id="JBHSPH010000006">
    <property type="protein sequence ID" value="MFC5863729.1"/>
    <property type="molecule type" value="Genomic_DNA"/>
</dbReference>
<dbReference type="Gene3D" id="3.40.50.12780">
    <property type="entry name" value="N-terminal domain of ligase-like"/>
    <property type="match status" value="1"/>
</dbReference>
<dbReference type="InterPro" id="IPR025110">
    <property type="entry name" value="AMP-bd_C"/>
</dbReference>
<name>A0ABW1EID9_9BACT</name>
<feature type="binding site" evidence="6">
    <location>
        <position position="549"/>
    </location>
    <ligand>
        <name>ATP</name>
        <dbReference type="ChEBI" id="CHEBI:30616"/>
    </ligand>
</feature>
<feature type="domain" description="Acetyl-coenzyme A synthetase N-terminal" evidence="10">
    <location>
        <begin position="43"/>
        <end position="96"/>
    </location>
</feature>
<comment type="catalytic activity">
    <reaction evidence="6">
        <text>acetate + ATP + CoA = acetyl-CoA + AMP + diphosphate</text>
        <dbReference type="Rhea" id="RHEA:23176"/>
        <dbReference type="ChEBI" id="CHEBI:30089"/>
        <dbReference type="ChEBI" id="CHEBI:30616"/>
        <dbReference type="ChEBI" id="CHEBI:33019"/>
        <dbReference type="ChEBI" id="CHEBI:57287"/>
        <dbReference type="ChEBI" id="CHEBI:57288"/>
        <dbReference type="ChEBI" id="CHEBI:456215"/>
        <dbReference type="EC" id="6.2.1.1"/>
    </reaction>
</comment>
<keyword evidence="6" id="KW-0479">Metal-binding</keyword>
<dbReference type="PROSITE" id="PS00455">
    <property type="entry name" value="AMP_BINDING"/>
    <property type="match status" value="1"/>
</dbReference>
<dbReference type="Pfam" id="PF00501">
    <property type="entry name" value="AMP-binding"/>
    <property type="match status" value="1"/>
</dbReference>
<dbReference type="InterPro" id="IPR011904">
    <property type="entry name" value="Ac_CoA_lig"/>
</dbReference>
<feature type="binding site" evidence="6">
    <location>
        <position position="546"/>
    </location>
    <ligand>
        <name>CoA</name>
        <dbReference type="ChEBI" id="CHEBI:57287"/>
    </ligand>
</feature>
<dbReference type="InterPro" id="IPR042099">
    <property type="entry name" value="ANL_N_sf"/>
</dbReference>
<evidence type="ECO:0000256" key="1">
    <source>
        <dbReference type="ARBA" id="ARBA00006432"/>
    </source>
</evidence>
<comment type="PTM">
    <text evidence="6">Acetylated. Deacetylation by the SIR2-homolog deacetylase activates the enzyme.</text>
</comment>
<comment type="cofactor">
    <cofactor evidence="6">
        <name>Mg(2+)</name>
        <dbReference type="ChEBI" id="CHEBI:18420"/>
    </cofactor>
</comment>
<evidence type="ECO:0000256" key="7">
    <source>
        <dbReference type="SAM" id="MobiDB-lite"/>
    </source>
</evidence>
<organism evidence="11 12">
    <name type="scientific">Acidicapsa dinghuensis</name>
    <dbReference type="NCBI Taxonomy" id="2218256"/>
    <lineage>
        <taxon>Bacteria</taxon>
        <taxon>Pseudomonadati</taxon>
        <taxon>Acidobacteriota</taxon>
        <taxon>Terriglobia</taxon>
        <taxon>Terriglobales</taxon>
        <taxon>Acidobacteriaceae</taxon>
        <taxon>Acidicapsa</taxon>
    </lineage>
</organism>
<dbReference type="Proteomes" id="UP001596091">
    <property type="component" value="Unassembled WGS sequence"/>
</dbReference>
<feature type="binding site" evidence="6">
    <location>
        <position position="560"/>
    </location>
    <ligand>
        <name>Mg(2+)</name>
        <dbReference type="ChEBI" id="CHEBI:18420"/>
    </ligand>
</feature>
<comment type="function">
    <text evidence="6">Catalyzes the conversion of acetate into acetyl-CoA (AcCoA), an essential intermediate at the junction of anabolic and catabolic pathways. AcsA undergoes a two-step reaction. In the first half reaction, AcsA combines acetate with ATP to form acetyl-adenylate (AcAMP) intermediate. In the second half reaction, it can then transfer the acetyl group from AcAMP to the sulfhydryl group of CoA, forming the product AcCoA.</text>
</comment>
<dbReference type="InterPro" id="IPR000873">
    <property type="entry name" value="AMP-dep_synth/lig_dom"/>
</dbReference>
<dbReference type="InterPro" id="IPR020845">
    <property type="entry name" value="AMP-binding_CS"/>
</dbReference>
<evidence type="ECO:0000313" key="11">
    <source>
        <dbReference type="EMBL" id="MFC5863729.1"/>
    </source>
</evidence>
<keyword evidence="6" id="KW-0460">Magnesium</keyword>
<keyword evidence="4 6" id="KW-0067">ATP-binding</keyword>
<feature type="binding site" evidence="6">
    <location>
        <begin position="434"/>
        <end position="439"/>
    </location>
    <ligand>
        <name>ATP</name>
        <dbReference type="ChEBI" id="CHEBI:30616"/>
    </ligand>
</feature>
<evidence type="ECO:0000256" key="4">
    <source>
        <dbReference type="ARBA" id="ARBA00022840"/>
    </source>
</evidence>
<dbReference type="SUPFAM" id="SSF56801">
    <property type="entry name" value="Acetyl-CoA synthetase-like"/>
    <property type="match status" value="1"/>
</dbReference>
<protein>
    <recommendedName>
        <fullName evidence="6">Acetyl-coenzyme A synthetase</fullName>
        <shortName evidence="6">AcCoA synthetase</shortName>
        <shortName evidence="6">Acs</shortName>
        <ecNumber evidence="6">6.2.1.1</ecNumber>
    </recommendedName>
    <alternativeName>
        <fullName evidence="6">Acetate--CoA ligase</fullName>
    </alternativeName>
    <alternativeName>
        <fullName evidence="6">Acyl-activating enzyme</fullName>
    </alternativeName>
</protein>
<feature type="binding site" evidence="6">
    <location>
        <begin position="212"/>
        <end position="215"/>
    </location>
    <ligand>
        <name>CoA</name>
        <dbReference type="ChEBI" id="CHEBI:57287"/>
    </ligand>
</feature>
<dbReference type="InterPro" id="IPR045851">
    <property type="entry name" value="AMP-bd_C_sf"/>
</dbReference>
<feature type="binding site" evidence="6">
    <location>
        <position position="565"/>
    </location>
    <ligand>
        <name>Mg(2+)</name>
        <dbReference type="ChEBI" id="CHEBI:18420"/>
    </ligand>
</feature>
<feature type="domain" description="AMP-dependent synthetase/ligase" evidence="8">
    <location>
        <begin position="104"/>
        <end position="497"/>
    </location>
</feature>
<gene>
    <name evidence="11" type="primary">acs</name>
    <name evidence="6" type="synonym">acsA</name>
    <name evidence="11" type="ORF">ACFPT7_15585</name>
</gene>
<dbReference type="Pfam" id="PF16177">
    <property type="entry name" value="ACAS_N"/>
    <property type="match status" value="1"/>
</dbReference>
<feature type="region of interest" description="Disordered" evidence="7">
    <location>
        <begin position="600"/>
        <end position="622"/>
    </location>
</feature>
<feature type="binding site" evidence="6">
    <location>
        <position position="334"/>
    </location>
    <ligand>
        <name>CoA</name>
        <dbReference type="ChEBI" id="CHEBI:57287"/>
    </ligand>
</feature>
<dbReference type="PANTHER" id="PTHR24095:SF14">
    <property type="entry name" value="ACETYL-COENZYME A SYNTHETASE 1"/>
    <property type="match status" value="1"/>
</dbReference>
<dbReference type="InterPro" id="IPR032387">
    <property type="entry name" value="ACAS_N"/>
</dbReference>
<evidence type="ECO:0000313" key="12">
    <source>
        <dbReference type="Proteomes" id="UP001596091"/>
    </source>
</evidence>
<comment type="caution">
    <text evidence="11">The sequence shown here is derived from an EMBL/GenBank/DDBJ whole genome shotgun (WGS) entry which is preliminary data.</text>
</comment>
<feature type="binding site" evidence="6">
    <location>
        <begin position="410"/>
        <end position="412"/>
    </location>
    <ligand>
        <name>ATP</name>
        <dbReference type="ChEBI" id="CHEBI:30616"/>
    </ligand>
</feature>
<dbReference type="GO" id="GO:0003987">
    <property type="term" value="F:acetate-CoA ligase activity"/>
    <property type="evidence" value="ECO:0007669"/>
    <property type="project" value="UniProtKB-EC"/>
</dbReference>
<reference evidence="12" key="1">
    <citation type="journal article" date="2019" name="Int. J. Syst. Evol. Microbiol.">
        <title>The Global Catalogue of Microorganisms (GCM) 10K type strain sequencing project: providing services to taxonomists for standard genome sequencing and annotation.</title>
        <authorList>
            <consortium name="The Broad Institute Genomics Platform"/>
            <consortium name="The Broad Institute Genome Sequencing Center for Infectious Disease"/>
            <person name="Wu L."/>
            <person name="Ma J."/>
        </authorList>
    </citation>
    <scope>NUCLEOTIDE SEQUENCE [LARGE SCALE GENOMIC DNA]</scope>
    <source>
        <strain evidence="12">JCM 4087</strain>
    </source>
</reference>